<reference evidence="3 4" key="1">
    <citation type="submission" date="2014-06" db="EMBL/GenBank/DDBJ databases">
        <title>Draft genome sequence of Bacillus manliponensis JCM 15802 (MCCC 1A00708).</title>
        <authorList>
            <person name="Lai Q."/>
            <person name="Liu Y."/>
            <person name="Shao Z."/>
        </authorList>
    </citation>
    <scope>NUCLEOTIDE SEQUENCE [LARGE SCALE GENOMIC DNA]</scope>
    <source>
        <strain evidence="3 4">JCM 15802</strain>
    </source>
</reference>
<dbReference type="InterPro" id="IPR003777">
    <property type="entry name" value="XdhC_CoxI"/>
</dbReference>
<dbReference type="eggNOG" id="COG1975">
    <property type="taxonomic scope" value="Bacteria"/>
</dbReference>
<dbReference type="Gene3D" id="3.40.50.720">
    <property type="entry name" value="NAD(P)-binding Rossmann-like Domain"/>
    <property type="match status" value="1"/>
</dbReference>
<evidence type="ECO:0000313" key="4">
    <source>
        <dbReference type="Proteomes" id="UP000027822"/>
    </source>
</evidence>
<evidence type="ECO:0000259" key="2">
    <source>
        <dbReference type="Pfam" id="PF13478"/>
    </source>
</evidence>
<proteinExistence type="predicted"/>
<dbReference type="Pfam" id="PF13478">
    <property type="entry name" value="XdhC_C"/>
    <property type="match status" value="1"/>
</dbReference>
<dbReference type="InterPro" id="IPR052698">
    <property type="entry name" value="MoCofactor_Util/Proc"/>
</dbReference>
<feature type="domain" description="XdhC- CoxI" evidence="1">
    <location>
        <begin position="13"/>
        <end position="70"/>
    </location>
</feature>
<dbReference type="RefSeq" id="WP_034640519.1">
    <property type="nucleotide sequence ID" value="NZ_CBCSJC010000014.1"/>
</dbReference>
<evidence type="ECO:0008006" key="5">
    <source>
        <dbReference type="Google" id="ProtNLM"/>
    </source>
</evidence>
<dbReference type="Pfam" id="PF02625">
    <property type="entry name" value="XdhC_CoxI"/>
    <property type="match status" value="1"/>
</dbReference>
<dbReference type="STRING" id="574376.BAMA_04430"/>
<accession>A0A073JWE9</accession>
<gene>
    <name evidence="3" type="ORF">BAMA_04430</name>
</gene>
<protein>
    <recommendedName>
        <fullName evidence="5">Xanthine dehydrogenase</fullName>
    </recommendedName>
</protein>
<evidence type="ECO:0000313" key="3">
    <source>
        <dbReference type="EMBL" id="KEK18522.1"/>
    </source>
</evidence>
<keyword evidence="4" id="KW-1185">Reference proteome</keyword>
<feature type="domain" description="XdhC Rossmann" evidence="2">
    <location>
        <begin position="198"/>
        <end position="337"/>
    </location>
</feature>
<dbReference type="PANTHER" id="PTHR30388">
    <property type="entry name" value="ALDEHYDE OXIDOREDUCTASE MOLYBDENUM COFACTOR ASSEMBLY PROTEIN"/>
    <property type="match status" value="1"/>
</dbReference>
<dbReference type="PANTHER" id="PTHR30388:SF6">
    <property type="entry name" value="XANTHINE DEHYDROGENASE SUBUNIT A-RELATED"/>
    <property type="match status" value="1"/>
</dbReference>
<name>A0A073JWE9_9BACI</name>
<dbReference type="EMBL" id="JOTN01000013">
    <property type="protein sequence ID" value="KEK18522.1"/>
    <property type="molecule type" value="Genomic_DNA"/>
</dbReference>
<organism evidence="3 4">
    <name type="scientific">Bacillus manliponensis</name>
    <dbReference type="NCBI Taxonomy" id="574376"/>
    <lineage>
        <taxon>Bacteria</taxon>
        <taxon>Bacillati</taxon>
        <taxon>Bacillota</taxon>
        <taxon>Bacilli</taxon>
        <taxon>Bacillales</taxon>
        <taxon>Bacillaceae</taxon>
        <taxon>Bacillus</taxon>
        <taxon>Bacillus cereus group</taxon>
    </lineage>
</organism>
<dbReference type="AlphaFoldDB" id="A0A073JWE9"/>
<comment type="caution">
    <text evidence="3">The sequence shown here is derived from an EMBL/GenBank/DDBJ whole genome shotgun (WGS) entry which is preliminary data.</text>
</comment>
<sequence length="347" mass="38546">MKVVERLLNEVTNNQASVLATIIGTKGSTYRKSGAKMVVNSSGEAFSQLSGGCIEFDLIERALSLIANEQKIDMASYLNLTQPDPILGFDKGCKGDMHVLLLNIKRFSSEIQHINAALDRKERVLLGTIIDSKANPALIGESFVKYENKEMKVLNNSVSFDPIIKEALKENIFNLGVYHDKNGEITTFTQVFYPAKEIIVVGAGNDVIPVVETAGNLSYQITLADFRPSLMHKFTGKCKEINVLLRDFEEIKSFLQNKSRDIPVIIMSHDFAFDSLCLKSAMDLEFKYIGVMGPRTRLHNLLKETNSSEKGKIHCPIGLEIGAKTPEEIAISILSEIIKYYSGYVGN</sequence>
<evidence type="ECO:0000259" key="1">
    <source>
        <dbReference type="Pfam" id="PF02625"/>
    </source>
</evidence>
<dbReference type="Proteomes" id="UP000027822">
    <property type="component" value="Unassembled WGS sequence"/>
</dbReference>
<dbReference type="InterPro" id="IPR027051">
    <property type="entry name" value="XdhC_Rossmann_dom"/>
</dbReference>
<dbReference type="OrthoDB" id="9773039at2"/>